<dbReference type="Proteomes" id="UP000050342">
    <property type="component" value="Unassembled WGS sequence"/>
</dbReference>
<feature type="transmembrane region" description="Helical" evidence="1">
    <location>
        <begin position="140"/>
        <end position="162"/>
    </location>
</feature>
<evidence type="ECO:0000313" key="3">
    <source>
        <dbReference type="Proteomes" id="UP000050342"/>
    </source>
</evidence>
<evidence type="ECO:0000256" key="1">
    <source>
        <dbReference type="SAM" id="Phobius"/>
    </source>
</evidence>
<dbReference type="EMBL" id="LLWH01000018">
    <property type="protein sequence ID" value="KQB55230.1"/>
    <property type="molecule type" value="Genomic_DNA"/>
</dbReference>
<protein>
    <recommendedName>
        <fullName evidence="4">DUF2878 domain-containing protein</fullName>
    </recommendedName>
</protein>
<dbReference type="OrthoDB" id="21939at2"/>
<feature type="transmembrane region" description="Helical" evidence="1">
    <location>
        <begin position="29"/>
        <end position="46"/>
    </location>
</feature>
<feature type="transmembrane region" description="Helical" evidence="1">
    <location>
        <begin position="84"/>
        <end position="103"/>
    </location>
</feature>
<keyword evidence="1" id="KW-0472">Membrane</keyword>
<name>A0A0Q0T5Q4_9PSED</name>
<evidence type="ECO:0000313" key="2">
    <source>
        <dbReference type="EMBL" id="KQB55230.1"/>
    </source>
</evidence>
<dbReference type="PROSITE" id="PS51257">
    <property type="entry name" value="PROKAR_LIPOPROTEIN"/>
    <property type="match status" value="1"/>
</dbReference>
<organism evidence="2 3">
    <name type="scientific">Pseudomonas endophytica</name>
    <dbReference type="NCBI Taxonomy" id="1563157"/>
    <lineage>
        <taxon>Bacteria</taxon>
        <taxon>Pseudomonadati</taxon>
        <taxon>Pseudomonadota</taxon>
        <taxon>Gammaproteobacteria</taxon>
        <taxon>Pseudomonadales</taxon>
        <taxon>Pseudomonadaceae</taxon>
        <taxon>Pseudomonas</taxon>
    </lineage>
</organism>
<feature type="transmembrane region" description="Helical" evidence="1">
    <location>
        <begin position="58"/>
        <end position="78"/>
    </location>
</feature>
<reference evidence="2 3" key="1">
    <citation type="submission" date="2015-10" db="EMBL/GenBank/DDBJ databases">
        <title>Pseudomonas helleri sp. nov. and Pseudomonas weihenstephanensis sp. nov., isolated from raw cows milk.</title>
        <authorList>
            <person name="Von Neubeck M."/>
            <person name="Huptas C."/>
            <person name="Wenning M."/>
            <person name="Scherer S."/>
        </authorList>
    </citation>
    <scope>NUCLEOTIDE SEQUENCE [LARGE SCALE GENOMIC DNA]</scope>
    <source>
        <strain evidence="2 3">BSTT44</strain>
    </source>
</reference>
<keyword evidence="1" id="KW-1133">Transmembrane helix</keyword>
<dbReference type="RefSeq" id="WP_055101398.1">
    <property type="nucleotide sequence ID" value="NZ_LLWH01000018.1"/>
</dbReference>
<keyword evidence="3" id="KW-1185">Reference proteome</keyword>
<accession>A0A0Q0T5Q4</accession>
<dbReference type="STRING" id="1563157.AQS70_19195"/>
<comment type="caution">
    <text evidence="2">The sequence shown here is derived from an EMBL/GenBank/DDBJ whole genome shotgun (WGS) entry which is preliminary data.</text>
</comment>
<dbReference type="InterPro" id="IPR021306">
    <property type="entry name" value="DUF2878"/>
</dbReference>
<sequence>MNSQGRLLLNAGLFQLGWFACVFGAHRPWLLLIAMACLAIHLLWVAKALGEWRTLLRVAACGWVLDSALMHLGLFTFAGATVVLPLWLALIWLLFASTLTYSLSWTQRPWWVGSLLGALGGPLSYLGGAKLADVGLPLGTWPSLVLLALIWAVLMPVLHWVARYKAR</sequence>
<evidence type="ECO:0008006" key="4">
    <source>
        <dbReference type="Google" id="ProtNLM"/>
    </source>
</evidence>
<gene>
    <name evidence="2" type="ORF">AQS70_19195</name>
</gene>
<keyword evidence="1" id="KW-0812">Transmembrane</keyword>
<dbReference type="Pfam" id="PF11086">
    <property type="entry name" value="DUF2878"/>
    <property type="match status" value="1"/>
</dbReference>
<feature type="transmembrane region" description="Helical" evidence="1">
    <location>
        <begin position="110"/>
        <end position="128"/>
    </location>
</feature>
<dbReference type="AlphaFoldDB" id="A0A0Q0T5Q4"/>
<proteinExistence type="predicted"/>